<evidence type="ECO:0000259" key="7">
    <source>
        <dbReference type="Pfam" id="PF13240"/>
    </source>
</evidence>
<keyword evidence="2 5" id="KW-0812">Transmembrane</keyword>
<dbReference type="Pfam" id="PF05154">
    <property type="entry name" value="TM2"/>
    <property type="match status" value="1"/>
</dbReference>
<accession>A0A1G6BGU7</accession>
<sequence length="137" mass="14462">MKYCKNCGKDLLDTADFCPACGTKSGMGEHYCFACGAQTNPGQMICTNCGTATNKTAVGTGGKSKLAAGLLGIFLGQLGIHNFYLGYTKRGVIQLVLTLVLSWTIAVPIAMWIWGLVEGIQCLTGKMVDADGNELSD</sequence>
<evidence type="ECO:0000256" key="5">
    <source>
        <dbReference type="SAM" id="Phobius"/>
    </source>
</evidence>
<organism evidence="8 9">
    <name type="scientific">Eubacterium oxidoreducens</name>
    <dbReference type="NCBI Taxonomy" id="1732"/>
    <lineage>
        <taxon>Bacteria</taxon>
        <taxon>Bacillati</taxon>
        <taxon>Bacillota</taxon>
        <taxon>Clostridia</taxon>
        <taxon>Eubacteriales</taxon>
        <taxon>Eubacteriaceae</taxon>
        <taxon>Eubacterium</taxon>
    </lineage>
</organism>
<dbReference type="AlphaFoldDB" id="A0A1G6BGU7"/>
<proteinExistence type="predicted"/>
<keyword evidence="4 5" id="KW-0472">Membrane</keyword>
<feature type="domain" description="Zinc-ribbon" evidence="7">
    <location>
        <begin position="3"/>
        <end position="24"/>
    </location>
</feature>
<evidence type="ECO:0000256" key="3">
    <source>
        <dbReference type="ARBA" id="ARBA00022989"/>
    </source>
</evidence>
<dbReference type="Proteomes" id="UP000199228">
    <property type="component" value="Unassembled WGS sequence"/>
</dbReference>
<dbReference type="EMBL" id="FMXR01000010">
    <property type="protein sequence ID" value="SDB19850.1"/>
    <property type="molecule type" value="Genomic_DNA"/>
</dbReference>
<keyword evidence="3 5" id="KW-1133">Transmembrane helix</keyword>
<dbReference type="GO" id="GO:0016020">
    <property type="term" value="C:membrane"/>
    <property type="evidence" value="ECO:0007669"/>
    <property type="project" value="UniProtKB-SubCell"/>
</dbReference>
<keyword evidence="9" id="KW-1185">Reference proteome</keyword>
<comment type="subcellular location">
    <subcellularLocation>
        <location evidence="1">Membrane</location>
        <topology evidence="1">Multi-pass membrane protein</topology>
    </subcellularLocation>
</comment>
<evidence type="ECO:0000256" key="2">
    <source>
        <dbReference type="ARBA" id="ARBA00022692"/>
    </source>
</evidence>
<reference evidence="8 9" key="1">
    <citation type="submission" date="2016-10" db="EMBL/GenBank/DDBJ databases">
        <authorList>
            <person name="de Groot N.N."/>
        </authorList>
    </citation>
    <scope>NUCLEOTIDE SEQUENCE [LARGE SCALE GENOMIC DNA]</scope>
    <source>
        <strain evidence="8 9">DSM 3217</strain>
    </source>
</reference>
<feature type="domain" description="TM2" evidence="6">
    <location>
        <begin position="62"/>
        <end position="117"/>
    </location>
</feature>
<evidence type="ECO:0000313" key="8">
    <source>
        <dbReference type="EMBL" id="SDB19850.1"/>
    </source>
</evidence>
<name>A0A1G6BGU7_EUBOX</name>
<evidence type="ECO:0000256" key="4">
    <source>
        <dbReference type="ARBA" id="ARBA00023136"/>
    </source>
</evidence>
<dbReference type="InterPro" id="IPR007829">
    <property type="entry name" value="TM2"/>
</dbReference>
<protein>
    <submittedName>
        <fullName evidence="8">Zinc-ribbon domain-containing protein</fullName>
    </submittedName>
</protein>
<feature type="transmembrane region" description="Helical" evidence="5">
    <location>
        <begin position="66"/>
        <end position="85"/>
    </location>
</feature>
<dbReference type="OrthoDB" id="9816361at2"/>
<feature type="transmembrane region" description="Helical" evidence="5">
    <location>
        <begin position="91"/>
        <end position="117"/>
    </location>
</feature>
<evidence type="ECO:0000313" key="9">
    <source>
        <dbReference type="Proteomes" id="UP000199228"/>
    </source>
</evidence>
<dbReference type="STRING" id="1732.SAMN02910417_01499"/>
<evidence type="ECO:0000259" key="6">
    <source>
        <dbReference type="Pfam" id="PF05154"/>
    </source>
</evidence>
<evidence type="ECO:0000256" key="1">
    <source>
        <dbReference type="ARBA" id="ARBA00004141"/>
    </source>
</evidence>
<dbReference type="Pfam" id="PF13240">
    <property type="entry name" value="Zn_Ribbon_1"/>
    <property type="match status" value="1"/>
</dbReference>
<dbReference type="InterPro" id="IPR026870">
    <property type="entry name" value="Zinc_ribbon_dom"/>
</dbReference>
<gene>
    <name evidence="8" type="ORF">SAMN02910417_01499</name>
</gene>
<dbReference type="RefSeq" id="WP_090173743.1">
    <property type="nucleotide sequence ID" value="NZ_FMXR01000010.1"/>
</dbReference>